<dbReference type="EMBL" id="JASBWR010000141">
    <property type="protein sequence ID" value="KAJ9091955.1"/>
    <property type="molecule type" value="Genomic_DNA"/>
</dbReference>
<dbReference type="Proteomes" id="UP001241377">
    <property type="component" value="Unassembled WGS sequence"/>
</dbReference>
<proteinExistence type="predicted"/>
<name>A0ACC2UYK9_9TREE</name>
<reference evidence="1" key="1">
    <citation type="submission" date="2023-04" db="EMBL/GenBank/DDBJ databases">
        <title>Draft Genome sequencing of Naganishia species isolated from polar environments using Oxford Nanopore Technology.</title>
        <authorList>
            <person name="Leo P."/>
            <person name="Venkateswaran K."/>
        </authorList>
    </citation>
    <scope>NUCLEOTIDE SEQUENCE</scope>
    <source>
        <strain evidence="1">MNA-CCFEE 5261</strain>
    </source>
</reference>
<keyword evidence="2" id="KW-1185">Reference proteome</keyword>
<sequence length="285" mass="30299">MVNFNFIKSGILPVALGVSFAVAATAPQFLSNPKEIVAIADFPYGFDKLVDGNIVFTAKDGGPVHVHVDITGLPSEDSLTYHVHEGSVPSDGDCEAIGPILDPFAGQEVCGADPAQCKIGDLSGKHNEITGEIFEQKYVDSFLSLDAKAPASILGKSIAFHHSNGTKFACSNIEAAAKVRLASLKEEYLGSGNDDLAFLEEIDGPLETLTPSVEESKEPVIAAMRSVLWEHANATKFQNVSASADWNCTHDEEDTPAVKTSICEDSSATRSVSLMSLLSLLAFLI</sequence>
<organism evidence="1 2">
    <name type="scientific">Naganishia cerealis</name>
    <dbReference type="NCBI Taxonomy" id="610337"/>
    <lineage>
        <taxon>Eukaryota</taxon>
        <taxon>Fungi</taxon>
        <taxon>Dikarya</taxon>
        <taxon>Basidiomycota</taxon>
        <taxon>Agaricomycotina</taxon>
        <taxon>Tremellomycetes</taxon>
        <taxon>Filobasidiales</taxon>
        <taxon>Filobasidiaceae</taxon>
        <taxon>Naganishia</taxon>
    </lineage>
</organism>
<accession>A0ACC2UYK9</accession>
<protein>
    <submittedName>
        <fullName evidence="1">Uncharacterized protein</fullName>
    </submittedName>
</protein>
<gene>
    <name evidence="1" type="ORF">QFC19_008884</name>
</gene>
<evidence type="ECO:0000313" key="1">
    <source>
        <dbReference type="EMBL" id="KAJ9091955.1"/>
    </source>
</evidence>
<evidence type="ECO:0000313" key="2">
    <source>
        <dbReference type="Proteomes" id="UP001241377"/>
    </source>
</evidence>
<comment type="caution">
    <text evidence="1">The sequence shown here is derived from an EMBL/GenBank/DDBJ whole genome shotgun (WGS) entry which is preliminary data.</text>
</comment>